<evidence type="ECO:0000313" key="3">
    <source>
        <dbReference type="EMBL" id="KAK3492754.1"/>
    </source>
</evidence>
<comment type="caution">
    <text evidence="3">The sequence shown here is derived from an EMBL/GenBank/DDBJ whole genome shotgun (WGS) entry which is preliminary data.</text>
</comment>
<accession>A0AAJ0MRK8</accession>
<dbReference type="RefSeq" id="XP_062693212.1">
    <property type="nucleotide sequence ID" value="XM_062832493.1"/>
</dbReference>
<dbReference type="EMBL" id="JAULSX010000004">
    <property type="protein sequence ID" value="KAK3492754.1"/>
    <property type="molecule type" value="Genomic_DNA"/>
</dbReference>
<name>A0AAJ0MRK8_9PEZI</name>
<reference evidence="3 4" key="1">
    <citation type="journal article" date="2023" name="Mol. Phylogenet. Evol.">
        <title>Genome-scale phylogeny and comparative genomics of the fungal order Sordariales.</title>
        <authorList>
            <person name="Hensen N."/>
            <person name="Bonometti L."/>
            <person name="Westerberg I."/>
            <person name="Brannstrom I.O."/>
            <person name="Guillou S."/>
            <person name="Cros-Aarteil S."/>
            <person name="Calhoun S."/>
            <person name="Haridas S."/>
            <person name="Kuo A."/>
            <person name="Mondo S."/>
            <person name="Pangilinan J."/>
            <person name="Riley R."/>
            <person name="LaButti K."/>
            <person name="Andreopoulos B."/>
            <person name="Lipzen A."/>
            <person name="Chen C."/>
            <person name="Yan M."/>
            <person name="Daum C."/>
            <person name="Ng V."/>
            <person name="Clum A."/>
            <person name="Steindorff A."/>
            <person name="Ohm R.A."/>
            <person name="Martin F."/>
            <person name="Silar P."/>
            <person name="Natvig D.O."/>
            <person name="Lalanne C."/>
            <person name="Gautier V."/>
            <person name="Ament-Velasquez S.L."/>
            <person name="Kruys A."/>
            <person name="Hutchinson M.I."/>
            <person name="Powell A.J."/>
            <person name="Barry K."/>
            <person name="Miller A.N."/>
            <person name="Grigoriev I.V."/>
            <person name="Debuchy R."/>
            <person name="Gladieux P."/>
            <person name="Hiltunen Thoren M."/>
            <person name="Johannesson H."/>
        </authorList>
    </citation>
    <scope>NUCLEOTIDE SEQUENCE [LARGE SCALE GENOMIC DNA]</scope>
    <source>
        <strain evidence="3 4">FGSC 10403</strain>
    </source>
</reference>
<dbReference type="AlphaFoldDB" id="A0AAJ0MRK8"/>
<dbReference type="GeneID" id="87870115"/>
<feature type="region of interest" description="Disordered" evidence="2">
    <location>
        <begin position="1"/>
        <end position="30"/>
    </location>
</feature>
<dbReference type="Proteomes" id="UP001285908">
    <property type="component" value="Unassembled WGS sequence"/>
</dbReference>
<evidence type="ECO:0000313" key="4">
    <source>
        <dbReference type="Proteomes" id="UP001285908"/>
    </source>
</evidence>
<evidence type="ECO:0000256" key="1">
    <source>
        <dbReference type="SAM" id="Coils"/>
    </source>
</evidence>
<protein>
    <submittedName>
        <fullName evidence="3">Uncharacterized protein</fullName>
    </submittedName>
</protein>
<feature type="compositionally biased region" description="Basic residues" evidence="2">
    <location>
        <begin position="1"/>
        <end position="10"/>
    </location>
</feature>
<evidence type="ECO:0000256" key="2">
    <source>
        <dbReference type="SAM" id="MobiDB-lite"/>
    </source>
</evidence>
<feature type="coiled-coil region" evidence="1">
    <location>
        <begin position="96"/>
        <end position="123"/>
    </location>
</feature>
<sequence length="200" mass="22601">MSTTRPKGHHKSDSRDTVNKEPTAEHESTKLARVKGFLSVPAQVVAAHLGLEPPKVDATLTSDQMVTARQTLKTPVATPALGKLPAGLQSLERSKAEKVQRSLEQYQRDLGEMQQKLAERAIEKPVSHKVSKVLPLTARNRALLDVQHLISEHVEDERSYRHYKNPENIIKWVTESEITQMRRWKGPNMHSDEDHATPEE</sequence>
<gene>
    <name evidence="3" type="ORF">B0T23DRAFT_148883</name>
</gene>
<proteinExistence type="predicted"/>
<keyword evidence="4" id="KW-1185">Reference proteome</keyword>
<organism evidence="3 4">
    <name type="scientific">Neurospora hispaniola</name>
    <dbReference type="NCBI Taxonomy" id="588809"/>
    <lineage>
        <taxon>Eukaryota</taxon>
        <taxon>Fungi</taxon>
        <taxon>Dikarya</taxon>
        <taxon>Ascomycota</taxon>
        <taxon>Pezizomycotina</taxon>
        <taxon>Sordariomycetes</taxon>
        <taxon>Sordariomycetidae</taxon>
        <taxon>Sordariales</taxon>
        <taxon>Sordariaceae</taxon>
        <taxon>Neurospora</taxon>
    </lineage>
</organism>
<feature type="compositionally biased region" description="Basic and acidic residues" evidence="2">
    <location>
        <begin position="11"/>
        <end position="30"/>
    </location>
</feature>
<keyword evidence="1" id="KW-0175">Coiled coil</keyword>